<feature type="domain" description="C-type lectin" evidence="13">
    <location>
        <begin position="226"/>
        <end position="343"/>
    </location>
</feature>
<keyword evidence="7 10" id="KW-1015">Disulfide bond</keyword>
<dbReference type="InterPro" id="IPR016186">
    <property type="entry name" value="C-type_lectin-like/link_sf"/>
</dbReference>
<evidence type="ECO:0000256" key="10">
    <source>
        <dbReference type="PROSITE-ProRule" id="PRU00124"/>
    </source>
</evidence>
<evidence type="ECO:0000256" key="7">
    <source>
        <dbReference type="ARBA" id="ARBA00023157"/>
    </source>
</evidence>
<evidence type="ECO:0000259" key="13">
    <source>
        <dbReference type="PROSITE" id="PS50041"/>
    </source>
</evidence>
<dbReference type="EMBL" id="SEYY01000528">
    <property type="protein sequence ID" value="KAB7507060.1"/>
    <property type="molecule type" value="Genomic_DNA"/>
</dbReference>
<dbReference type="Gene3D" id="3.10.100.10">
    <property type="entry name" value="Mannose-Binding Protein A, subunit A"/>
    <property type="match status" value="1"/>
</dbReference>
<feature type="chain" id="PRO_5024392758" evidence="12">
    <location>
        <begin position="16"/>
        <end position="345"/>
    </location>
</feature>
<evidence type="ECO:0000256" key="4">
    <source>
        <dbReference type="ARBA" id="ARBA00022737"/>
    </source>
</evidence>
<evidence type="ECO:0000256" key="5">
    <source>
        <dbReference type="ARBA" id="ARBA00022989"/>
    </source>
</evidence>
<keyword evidence="15" id="KW-1185">Reference proteome</keyword>
<feature type="signal peptide" evidence="12">
    <location>
        <begin position="1"/>
        <end position="15"/>
    </location>
</feature>
<dbReference type="InterPro" id="IPR002172">
    <property type="entry name" value="LDrepeatLR_classA_rpt"/>
</dbReference>
<dbReference type="PROSITE" id="PS50041">
    <property type="entry name" value="C_TYPE_LECTIN_2"/>
    <property type="match status" value="1"/>
</dbReference>
<evidence type="ECO:0000256" key="6">
    <source>
        <dbReference type="ARBA" id="ARBA00023136"/>
    </source>
</evidence>
<evidence type="ECO:0000256" key="8">
    <source>
        <dbReference type="ARBA" id="ARBA00023170"/>
    </source>
</evidence>
<evidence type="ECO:0000256" key="11">
    <source>
        <dbReference type="SAM" id="MobiDB-lite"/>
    </source>
</evidence>
<dbReference type="InterPro" id="IPR001304">
    <property type="entry name" value="C-type_lectin-like"/>
</dbReference>
<dbReference type="SUPFAM" id="SSF57424">
    <property type="entry name" value="LDL receptor-like module"/>
    <property type="match status" value="2"/>
</dbReference>
<reference evidence="14 15" key="1">
    <citation type="journal article" date="2019" name="PLoS Biol.">
        <title>Sex chromosomes control vertical transmission of feminizing Wolbachia symbionts in an isopod.</title>
        <authorList>
            <person name="Becking T."/>
            <person name="Chebbi M.A."/>
            <person name="Giraud I."/>
            <person name="Moumen B."/>
            <person name="Laverre T."/>
            <person name="Caubet Y."/>
            <person name="Peccoud J."/>
            <person name="Gilbert C."/>
            <person name="Cordaux R."/>
        </authorList>
    </citation>
    <scope>NUCLEOTIDE SEQUENCE [LARGE SCALE GENOMIC DNA]</scope>
    <source>
        <strain evidence="14">ANa2</strain>
        <tissue evidence="14">Whole body excluding digestive tract and cuticle</tissue>
    </source>
</reference>
<dbReference type="AlphaFoldDB" id="A0A5N5TLL5"/>
<dbReference type="PANTHER" id="PTHR22722">
    <property type="entry name" value="LOW-DENSITY LIPOPROTEIN RECEPTOR-RELATED PROTEIN 2-RELATED"/>
    <property type="match status" value="1"/>
</dbReference>
<gene>
    <name evidence="14" type="primary">LRP1_1</name>
    <name evidence="14" type="ORF">Anas_02021</name>
</gene>
<evidence type="ECO:0000256" key="2">
    <source>
        <dbReference type="ARBA" id="ARBA00022692"/>
    </source>
</evidence>
<dbReference type="GO" id="GO:0016324">
    <property type="term" value="C:apical plasma membrane"/>
    <property type="evidence" value="ECO:0007669"/>
    <property type="project" value="TreeGrafter"/>
</dbReference>
<organism evidence="14 15">
    <name type="scientific">Armadillidium nasatum</name>
    <dbReference type="NCBI Taxonomy" id="96803"/>
    <lineage>
        <taxon>Eukaryota</taxon>
        <taxon>Metazoa</taxon>
        <taxon>Ecdysozoa</taxon>
        <taxon>Arthropoda</taxon>
        <taxon>Crustacea</taxon>
        <taxon>Multicrustacea</taxon>
        <taxon>Malacostraca</taxon>
        <taxon>Eumalacostraca</taxon>
        <taxon>Peracarida</taxon>
        <taxon>Isopoda</taxon>
        <taxon>Oniscidea</taxon>
        <taxon>Crinocheta</taxon>
        <taxon>Armadillidiidae</taxon>
        <taxon>Armadillidium</taxon>
    </lineage>
</organism>
<keyword evidence="14" id="KW-0449">Lipoprotein</keyword>
<evidence type="ECO:0000313" key="14">
    <source>
        <dbReference type="EMBL" id="KAB7507060.1"/>
    </source>
</evidence>
<evidence type="ECO:0000313" key="15">
    <source>
        <dbReference type="Proteomes" id="UP000326759"/>
    </source>
</evidence>
<dbReference type="OrthoDB" id="19606at2759"/>
<sequence>MLLFHLLLIWNFCFGINGDCYPDYYECSSKGYCIPKTWVCDGDEDCKDGSDEKDCIVKESHDVTTSYINPLNEVMLNETVIEPALNNDTTSSSPHAETSTNLKNSFLTSTSEEIPSEMRTTAEEVSESSGVASTEAKKVSENGCLEPGSYNCSLHGFHYFCIPPSWICDGDVDCIDASDEADCQVPVPVLKLPQLPPPNHDGSIIFPNHNFRRRLFSKCPEGFSFFEGFCILVNPFPMRWLRAREFCREKSADLARFDNGDNLIRPLYYFLRSKGLNGLNYWIGKHLGATEKEMQIPKWILNGRTISQRKYPSYINDCYFLDYDDFKYYKSKDCNEYGGVICLKS</sequence>
<dbReference type="PROSITE" id="PS01209">
    <property type="entry name" value="LDLRA_1"/>
    <property type="match status" value="2"/>
</dbReference>
<dbReference type="Pfam" id="PF00057">
    <property type="entry name" value="Ldl_recept_a"/>
    <property type="match status" value="2"/>
</dbReference>
<dbReference type="SUPFAM" id="SSF56436">
    <property type="entry name" value="C-type lectin-like"/>
    <property type="match status" value="1"/>
</dbReference>
<dbReference type="InterPro" id="IPR016187">
    <property type="entry name" value="CTDL_fold"/>
</dbReference>
<comment type="caution">
    <text evidence="10">Lacks conserved residue(s) required for the propagation of feature annotation.</text>
</comment>
<protein>
    <submittedName>
        <fullName evidence="14">Low-density lipoprotein receptor-related protein 1</fullName>
    </submittedName>
</protein>
<dbReference type="GO" id="GO:0042562">
    <property type="term" value="F:hormone binding"/>
    <property type="evidence" value="ECO:0007669"/>
    <property type="project" value="TreeGrafter"/>
</dbReference>
<keyword evidence="3 12" id="KW-0732">Signal</keyword>
<evidence type="ECO:0000256" key="9">
    <source>
        <dbReference type="ARBA" id="ARBA00023180"/>
    </source>
</evidence>
<dbReference type="CDD" id="cd00112">
    <property type="entry name" value="LDLa"/>
    <property type="match status" value="2"/>
</dbReference>
<keyword evidence="5" id="KW-1133">Transmembrane helix</keyword>
<comment type="caution">
    <text evidence="14">The sequence shown here is derived from an EMBL/GenBank/DDBJ whole genome shotgun (WGS) entry which is preliminary data.</text>
</comment>
<dbReference type="Gene3D" id="4.10.400.10">
    <property type="entry name" value="Low-density Lipoprotein Receptor"/>
    <property type="match status" value="2"/>
</dbReference>
<dbReference type="PROSITE" id="PS50068">
    <property type="entry name" value="LDLRA_2"/>
    <property type="match status" value="2"/>
</dbReference>
<dbReference type="PRINTS" id="PR00261">
    <property type="entry name" value="LDLRECEPTOR"/>
</dbReference>
<dbReference type="Proteomes" id="UP000326759">
    <property type="component" value="Unassembled WGS sequence"/>
</dbReference>
<keyword evidence="4" id="KW-0677">Repeat</keyword>
<evidence type="ECO:0000256" key="12">
    <source>
        <dbReference type="SAM" id="SignalP"/>
    </source>
</evidence>
<dbReference type="PANTHER" id="PTHR22722:SF15">
    <property type="entry name" value="LOW-DENSITY LIPOPROTEIN RECEPTOR-RELATED"/>
    <property type="match status" value="1"/>
</dbReference>
<keyword evidence="6" id="KW-0472">Membrane</keyword>
<evidence type="ECO:0000256" key="3">
    <source>
        <dbReference type="ARBA" id="ARBA00022729"/>
    </source>
</evidence>
<dbReference type="InterPro" id="IPR036055">
    <property type="entry name" value="LDL_receptor-like_sf"/>
</dbReference>
<dbReference type="InterPro" id="IPR051221">
    <property type="entry name" value="LDLR-related"/>
</dbReference>
<keyword evidence="9" id="KW-0325">Glycoprotein</keyword>
<accession>A0A5N5TLL5</accession>
<dbReference type="SMART" id="SM00034">
    <property type="entry name" value="CLECT"/>
    <property type="match status" value="1"/>
</dbReference>
<dbReference type="GO" id="GO:0043235">
    <property type="term" value="C:receptor complex"/>
    <property type="evidence" value="ECO:0007669"/>
    <property type="project" value="TreeGrafter"/>
</dbReference>
<dbReference type="InterPro" id="IPR023415">
    <property type="entry name" value="LDLR_class-A_CS"/>
</dbReference>
<dbReference type="CDD" id="cd00037">
    <property type="entry name" value="CLECT"/>
    <property type="match status" value="1"/>
</dbReference>
<feature type="disulfide bond" evidence="10">
    <location>
        <begin position="168"/>
        <end position="183"/>
    </location>
</feature>
<feature type="disulfide bond" evidence="10">
    <location>
        <begin position="40"/>
        <end position="55"/>
    </location>
</feature>
<evidence type="ECO:0000256" key="1">
    <source>
        <dbReference type="ARBA" id="ARBA00004167"/>
    </source>
</evidence>
<proteinExistence type="predicted"/>
<dbReference type="SMART" id="SM00192">
    <property type="entry name" value="LDLa"/>
    <property type="match status" value="2"/>
</dbReference>
<feature type="region of interest" description="Disordered" evidence="11">
    <location>
        <begin position="85"/>
        <end position="116"/>
    </location>
</feature>
<keyword evidence="8 14" id="KW-0675">Receptor</keyword>
<keyword evidence="2" id="KW-0812">Transmembrane</keyword>
<feature type="compositionally biased region" description="Polar residues" evidence="11">
    <location>
        <begin position="86"/>
        <end position="113"/>
    </location>
</feature>
<dbReference type="GO" id="GO:0006898">
    <property type="term" value="P:receptor-mediated endocytosis"/>
    <property type="evidence" value="ECO:0007669"/>
    <property type="project" value="TreeGrafter"/>
</dbReference>
<dbReference type="FunFam" id="4.10.400.10:FF:000002">
    <property type="entry name" value="Low-density lipoprotein receptor-related protein 1"/>
    <property type="match status" value="1"/>
</dbReference>
<name>A0A5N5TLL5_9CRUS</name>
<comment type="subcellular location">
    <subcellularLocation>
        <location evidence="1">Membrane</location>
        <topology evidence="1">Single-pass membrane protein</topology>
    </subcellularLocation>
</comment>